<evidence type="ECO:0000256" key="3">
    <source>
        <dbReference type="PROSITE-ProRule" id="PRU00023"/>
    </source>
</evidence>
<dbReference type="OrthoDB" id="539213at2759"/>
<dbReference type="Proteomes" id="UP000736672">
    <property type="component" value="Unassembled WGS sequence"/>
</dbReference>
<feature type="repeat" description="ANK" evidence="3">
    <location>
        <begin position="826"/>
        <end position="858"/>
    </location>
</feature>
<dbReference type="PANTHER" id="PTHR24123">
    <property type="entry name" value="ANKYRIN REPEAT-CONTAINING"/>
    <property type="match status" value="1"/>
</dbReference>
<dbReference type="PROSITE" id="PS50297">
    <property type="entry name" value="ANK_REP_REGION"/>
    <property type="match status" value="6"/>
</dbReference>
<feature type="repeat" description="ANK" evidence="3">
    <location>
        <begin position="1019"/>
        <end position="1053"/>
    </location>
</feature>
<dbReference type="InterPro" id="IPR025676">
    <property type="entry name" value="Clr5_dom"/>
</dbReference>
<evidence type="ECO:0000256" key="1">
    <source>
        <dbReference type="ARBA" id="ARBA00022737"/>
    </source>
</evidence>
<protein>
    <recommendedName>
        <fullName evidence="5">Clr5 domain-containing protein</fullName>
    </recommendedName>
</protein>
<evidence type="ECO:0000256" key="2">
    <source>
        <dbReference type="ARBA" id="ARBA00023043"/>
    </source>
</evidence>
<feature type="repeat" description="ANK" evidence="3">
    <location>
        <begin position="572"/>
        <end position="604"/>
    </location>
</feature>
<accession>A0A9P9KMZ5</accession>
<sequence>MHISKPAPHNMGTNSNRLITKFCPNLLSLPFLPFPVDFHVPFDEMETNGQEVLDWAKHTDEILHLFISQNKTLAQVISYMEERHNFKATERQYKHRFSNLKNVRADEWIWIDQEIQRRAAIGKKSEPCLLQRPLPADRVRRETARHRRRPHVTIPPNQLPNPSLGRISVRTPPLAVANMPGANLNPLNTHMGNEVESHEPQVSIQVSPREALFDMQFELEQIVQPDAMEIEADINNPFSLDSLGMWDLDGDGEVNRPTPYRQPPVTIVEDPSSHETTSSPRPQYSGRRLSPISQFFNFEIFDTRPSFQLMTNLPWFKLQTTLEQLGVISSQSFNSFSNLTASSDFTTLQMHPLLDGGLLSPTGVSITLPPETRRGVLLNLLGPMSDHQLAGNVSVVTNKLQRSIPERCEGELSHKIACILDSRSTSPSSLSAIFSLAAYFASNNKLGYTRMDTFLKWVIDQKYTEHLKRFLQINTPTIHAFATQIMKSAVRVQNVKFLTALMDLGVKFDSILDKMLEIGDMDFMKLAVSRVSPTCFDGQRGAELFQRCVEGNHLDLARMLATKGANVDGERFARTPLWSAVGRKDIHAVTFLLELGADVNKASFLYGGVTEVPLARAVLLKESDIVAVLLKHDANTSCKVEKQDIMQWSSLNCRNIYRLLQEHMGAIDVGFTIGDLVDAANEGNDSLNAYLQRQRRTVPKQQLEQALGESIQLGYIAATTALLKHGVSPNCPCLDSPPLRTALQSHKQSRRVCELLIKYKADVNGDDILKTVVRKNDFKLLQIFIEAGVNLEEQGMEAMVEVAKLGHTSLAAFLLHLGVDINTPGLEENPLQAAARMGELEMLEFLLDHGADINAPAYLNDGRTALQAALEGETPETAWLLLDRGADISGPPALLVGGVTALEAACHNWLAIPGDRLLGLCNYLLDSNAPVNRPNRKPSSALHGAIERRWDGILARMLEPQRNAIINHMWYDQTIEEDQFYIWEPRTPTQLAAAKGQLEAVKMLVGRGADVNEAPAYRFGRTALQAATSSDEPDMDLVQFLLDNGADVNAKPAVYGGITALQGSAISGDIMLAKRLIDNGADVNGAPSFVEGRYAIEGAAEHGRLDMVQFLLNAGARGNVLNGKGFKRAIELATKKEHFAIANLLKSVPGAEA</sequence>
<dbReference type="InterPro" id="IPR036770">
    <property type="entry name" value="Ankyrin_rpt-contain_sf"/>
</dbReference>
<feature type="region of interest" description="Disordered" evidence="4">
    <location>
        <begin position="144"/>
        <end position="164"/>
    </location>
</feature>
<feature type="repeat" description="ANK" evidence="3">
    <location>
        <begin position="1091"/>
        <end position="1123"/>
    </location>
</feature>
<keyword evidence="7" id="KW-1185">Reference proteome</keyword>
<proteinExistence type="predicted"/>
<evidence type="ECO:0000313" key="7">
    <source>
        <dbReference type="Proteomes" id="UP000736672"/>
    </source>
</evidence>
<dbReference type="EMBL" id="JAGTJS010000007">
    <property type="protein sequence ID" value="KAH7264555.1"/>
    <property type="molecule type" value="Genomic_DNA"/>
</dbReference>
<keyword evidence="1" id="KW-0677">Repeat</keyword>
<evidence type="ECO:0000259" key="5">
    <source>
        <dbReference type="Pfam" id="PF14420"/>
    </source>
</evidence>
<feature type="region of interest" description="Disordered" evidence="4">
    <location>
        <begin position="260"/>
        <end position="286"/>
    </location>
</feature>
<organism evidence="6 7">
    <name type="scientific">Fusarium solani</name>
    <name type="common">Filamentous fungus</name>
    <dbReference type="NCBI Taxonomy" id="169388"/>
    <lineage>
        <taxon>Eukaryota</taxon>
        <taxon>Fungi</taxon>
        <taxon>Dikarya</taxon>
        <taxon>Ascomycota</taxon>
        <taxon>Pezizomycotina</taxon>
        <taxon>Sordariomycetes</taxon>
        <taxon>Hypocreomycetidae</taxon>
        <taxon>Hypocreales</taxon>
        <taxon>Nectriaceae</taxon>
        <taxon>Fusarium</taxon>
        <taxon>Fusarium solani species complex</taxon>
    </lineage>
</organism>
<dbReference type="Pfam" id="PF13637">
    <property type="entry name" value="Ank_4"/>
    <property type="match status" value="1"/>
</dbReference>
<reference evidence="6" key="1">
    <citation type="journal article" date="2021" name="Nat. Commun.">
        <title>Genetic determinants of endophytism in the Arabidopsis root mycobiome.</title>
        <authorList>
            <person name="Mesny F."/>
            <person name="Miyauchi S."/>
            <person name="Thiergart T."/>
            <person name="Pickel B."/>
            <person name="Atanasova L."/>
            <person name="Karlsson M."/>
            <person name="Huettel B."/>
            <person name="Barry K.W."/>
            <person name="Haridas S."/>
            <person name="Chen C."/>
            <person name="Bauer D."/>
            <person name="Andreopoulos W."/>
            <person name="Pangilinan J."/>
            <person name="LaButti K."/>
            <person name="Riley R."/>
            <person name="Lipzen A."/>
            <person name="Clum A."/>
            <person name="Drula E."/>
            <person name="Henrissat B."/>
            <person name="Kohler A."/>
            <person name="Grigoriev I.V."/>
            <person name="Martin F.M."/>
            <person name="Hacquard S."/>
        </authorList>
    </citation>
    <scope>NUCLEOTIDE SEQUENCE</scope>
    <source>
        <strain evidence="6">FSSC 5 MPI-SDFR-AT-0091</strain>
    </source>
</reference>
<dbReference type="InterPro" id="IPR051165">
    <property type="entry name" value="Multifunctional_ANK_Repeat"/>
</dbReference>
<dbReference type="AlphaFoldDB" id="A0A9P9KMZ5"/>
<feature type="repeat" description="ANK" evidence="3">
    <location>
        <begin position="984"/>
        <end position="1016"/>
    </location>
</feature>
<dbReference type="InterPro" id="IPR002110">
    <property type="entry name" value="Ankyrin_rpt"/>
</dbReference>
<dbReference type="SUPFAM" id="SSF48403">
    <property type="entry name" value="Ankyrin repeat"/>
    <property type="match status" value="3"/>
</dbReference>
<dbReference type="SUPFAM" id="SSF140860">
    <property type="entry name" value="Pseudo ankyrin repeat-like"/>
    <property type="match status" value="1"/>
</dbReference>
<keyword evidence="2 3" id="KW-0040">ANK repeat</keyword>
<gene>
    <name evidence="6" type="ORF">B0J15DRAFT_464436</name>
</gene>
<feature type="repeat" description="ANK" evidence="3">
    <location>
        <begin position="861"/>
        <end position="893"/>
    </location>
</feature>
<dbReference type="PROSITE" id="PS50088">
    <property type="entry name" value="ANK_REPEAT"/>
    <property type="match status" value="7"/>
</dbReference>
<evidence type="ECO:0000313" key="6">
    <source>
        <dbReference type="EMBL" id="KAH7264555.1"/>
    </source>
</evidence>
<feature type="domain" description="Clr5" evidence="5">
    <location>
        <begin position="54"/>
        <end position="98"/>
    </location>
</feature>
<dbReference type="Pfam" id="PF12796">
    <property type="entry name" value="Ank_2"/>
    <property type="match status" value="2"/>
</dbReference>
<comment type="caution">
    <text evidence="6">The sequence shown here is derived from an EMBL/GenBank/DDBJ whole genome shotgun (WGS) entry which is preliminary data.</text>
</comment>
<feature type="repeat" description="ANK" evidence="3">
    <location>
        <begin position="1056"/>
        <end position="1088"/>
    </location>
</feature>
<dbReference type="SMART" id="SM00248">
    <property type="entry name" value="ANK"/>
    <property type="match status" value="14"/>
</dbReference>
<dbReference type="Pfam" id="PF14420">
    <property type="entry name" value="Clr5"/>
    <property type="match status" value="1"/>
</dbReference>
<name>A0A9P9KMZ5_FUSSL</name>
<dbReference type="PANTHER" id="PTHR24123:SF33">
    <property type="entry name" value="PROTEIN HOS4"/>
    <property type="match status" value="1"/>
</dbReference>
<evidence type="ECO:0000256" key="4">
    <source>
        <dbReference type="SAM" id="MobiDB-lite"/>
    </source>
</evidence>
<dbReference type="Gene3D" id="1.25.40.20">
    <property type="entry name" value="Ankyrin repeat-containing domain"/>
    <property type="match status" value="4"/>
</dbReference>